<dbReference type="AlphaFoldDB" id="A0A840V5F5"/>
<evidence type="ECO:0000313" key="3">
    <source>
        <dbReference type="Proteomes" id="UP000557717"/>
    </source>
</evidence>
<sequence>MVLKCWVSIFGFGVLVASAGEAPTRVERIREVFFHQPEEVLVIAHRGDWRNAPENSVAAIEGAIELGCHGVEIDLRRSKDGHFVLMHDETVDRTTSGHGKVRDLTLKQLRKLHLRNGLGRATEFRIPTLEEALDAAQGKVLLNLDKAGDHLAEIASIVESHGMLDHVILKGTQSSSQVRAALGALSEQVIYMPIVNLDDPEKAARQLDEVIEGLHPPAVECVFRKDGNPLLGRLPEYRNQGVRIWFNSLWPSLNGGRDDDRARDEPDAVYGWMLEQGATMIQTDRPGQLLGWLAEHKPARLPAP</sequence>
<dbReference type="PANTHER" id="PTHR46320:SF1">
    <property type="entry name" value="GLYCEROPHOSPHODIESTER PHOSPHODIESTERASE 1"/>
    <property type="match status" value="1"/>
</dbReference>
<organism evidence="2 3">
    <name type="scientific">Haloferula luteola</name>
    <dbReference type="NCBI Taxonomy" id="595692"/>
    <lineage>
        <taxon>Bacteria</taxon>
        <taxon>Pseudomonadati</taxon>
        <taxon>Verrucomicrobiota</taxon>
        <taxon>Verrucomicrobiia</taxon>
        <taxon>Verrucomicrobiales</taxon>
        <taxon>Verrucomicrobiaceae</taxon>
        <taxon>Haloferula</taxon>
    </lineage>
</organism>
<dbReference type="GO" id="GO:0006580">
    <property type="term" value="P:ethanolamine metabolic process"/>
    <property type="evidence" value="ECO:0007669"/>
    <property type="project" value="TreeGrafter"/>
</dbReference>
<dbReference type="CDD" id="cd08566">
    <property type="entry name" value="GDPD_AtGDE_like"/>
    <property type="match status" value="1"/>
</dbReference>
<comment type="caution">
    <text evidence="2">The sequence shown here is derived from an EMBL/GenBank/DDBJ whole genome shotgun (WGS) entry which is preliminary data.</text>
</comment>
<dbReference type="SUPFAM" id="SSF51695">
    <property type="entry name" value="PLC-like phosphodiesterases"/>
    <property type="match status" value="1"/>
</dbReference>
<dbReference type="PROSITE" id="PS51704">
    <property type="entry name" value="GP_PDE"/>
    <property type="match status" value="1"/>
</dbReference>
<dbReference type="InterPro" id="IPR030395">
    <property type="entry name" value="GP_PDE_dom"/>
</dbReference>
<dbReference type="GO" id="GO:0006644">
    <property type="term" value="P:phospholipid metabolic process"/>
    <property type="evidence" value="ECO:0007669"/>
    <property type="project" value="TreeGrafter"/>
</dbReference>
<name>A0A840V5F5_9BACT</name>
<dbReference type="Pfam" id="PF16387">
    <property type="entry name" value="DUF4996"/>
    <property type="match status" value="1"/>
</dbReference>
<dbReference type="Pfam" id="PF03009">
    <property type="entry name" value="GDPD"/>
    <property type="match status" value="1"/>
</dbReference>
<evidence type="ECO:0000313" key="2">
    <source>
        <dbReference type="EMBL" id="MBB5353202.1"/>
    </source>
</evidence>
<dbReference type="RefSeq" id="WP_184020844.1">
    <property type="nucleotide sequence ID" value="NZ_JACHFD010000021.1"/>
</dbReference>
<protein>
    <submittedName>
        <fullName evidence="2">Glycerophosphoryl diester phosphodiesterase</fullName>
        <ecNumber evidence="2">3.1.4.46</ecNumber>
    </submittedName>
</protein>
<dbReference type="InterPro" id="IPR017946">
    <property type="entry name" value="PLC-like_Pdiesterase_TIM-brl"/>
</dbReference>
<dbReference type="EC" id="3.1.4.46" evidence="2"/>
<keyword evidence="2" id="KW-0378">Hydrolase</keyword>
<dbReference type="GO" id="GO:0005886">
    <property type="term" value="C:plasma membrane"/>
    <property type="evidence" value="ECO:0007669"/>
    <property type="project" value="TreeGrafter"/>
</dbReference>
<keyword evidence="3" id="KW-1185">Reference proteome</keyword>
<dbReference type="Gene3D" id="3.20.20.190">
    <property type="entry name" value="Phosphatidylinositol (PI) phosphodiesterase"/>
    <property type="match status" value="1"/>
</dbReference>
<dbReference type="PANTHER" id="PTHR46320">
    <property type="entry name" value="GLYCEROPHOSPHODIESTER PHOSPHODIESTERASE 1"/>
    <property type="match status" value="1"/>
</dbReference>
<dbReference type="InterPro" id="IPR032160">
    <property type="entry name" value="DUF4996"/>
</dbReference>
<dbReference type="Proteomes" id="UP000557717">
    <property type="component" value="Unassembled WGS sequence"/>
</dbReference>
<gene>
    <name evidence="2" type="ORF">HNR46_003456</name>
</gene>
<dbReference type="GO" id="GO:0008889">
    <property type="term" value="F:glycerophosphodiester phosphodiesterase activity"/>
    <property type="evidence" value="ECO:0007669"/>
    <property type="project" value="UniProtKB-EC"/>
</dbReference>
<accession>A0A840V5F5</accession>
<reference evidence="2 3" key="1">
    <citation type="submission" date="2020-08" db="EMBL/GenBank/DDBJ databases">
        <title>Genomic Encyclopedia of Type Strains, Phase IV (KMG-IV): sequencing the most valuable type-strain genomes for metagenomic binning, comparative biology and taxonomic classification.</title>
        <authorList>
            <person name="Goeker M."/>
        </authorList>
    </citation>
    <scope>NUCLEOTIDE SEQUENCE [LARGE SCALE GENOMIC DNA]</scope>
    <source>
        <strain evidence="2 3">YC6886</strain>
    </source>
</reference>
<proteinExistence type="predicted"/>
<evidence type="ECO:0000259" key="1">
    <source>
        <dbReference type="PROSITE" id="PS51704"/>
    </source>
</evidence>
<dbReference type="EMBL" id="JACHFD010000021">
    <property type="protein sequence ID" value="MBB5353202.1"/>
    <property type="molecule type" value="Genomic_DNA"/>
</dbReference>
<dbReference type="GO" id="GO:0070291">
    <property type="term" value="P:N-acylethanolamine metabolic process"/>
    <property type="evidence" value="ECO:0007669"/>
    <property type="project" value="TreeGrafter"/>
</dbReference>
<feature type="domain" description="GP-PDE" evidence="1">
    <location>
        <begin position="40"/>
        <end position="293"/>
    </location>
</feature>